<name>A0A9D5B2L3_PEA</name>
<dbReference type="EMBL" id="JAMSHJ010000003">
    <property type="protein sequence ID" value="KAI5427344.1"/>
    <property type="molecule type" value="Genomic_DNA"/>
</dbReference>
<accession>A0A9D5B2L3</accession>
<dbReference type="Proteomes" id="UP001058974">
    <property type="component" value="Chromosome 3"/>
</dbReference>
<proteinExistence type="predicted"/>
<dbReference type="Gramene" id="Psat03G0267600-T1">
    <property type="protein sequence ID" value="KAI5427344.1"/>
    <property type="gene ID" value="KIW84_032676"/>
</dbReference>
<sequence>MAFAANTNNKNDFPSTISVKLDRDNFPLWKSLVFPIIRGCRLEGYMLGTKECPEQYIKNSNSIKKLKPSFEDWQAYDQQLQVSEINAFKRLYSLNAVNHIGSDFRLCELKRFWKAIIPYKVKLFGWRWILGALPTRKELWHRGVILGVEGSFCPLCELEEEFVGHLFLKCCKVKTIWKEVFSWFGVDFDDLLEFSDIDTIVTGEDVLLFLSNSLDGRVKSSFFAFIWSLLRGIDDAESDKVLRCEEIHAERWWLKAKIVDDEGRPNALWLVFKCVVNCGFLNGDVRRRIGGGLEMKGAAYSDEEMLWVVGFGCRSKMVMGGLA</sequence>
<evidence type="ECO:0000313" key="3">
    <source>
        <dbReference type="Proteomes" id="UP001058974"/>
    </source>
</evidence>
<evidence type="ECO:0000259" key="1">
    <source>
        <dbReference type="Pfam" id="PF13966"/>
    </source>
</evidence>
<reference evidence="2 3" key="1">
    <citation type="journal article" date="2022" name="Nat. Genet.">
        <title>Improved pea reference genome and pan-genome highlight genomic features and evolutionary characteristics.</title>
        <authorList>
            <person name="Yang T."/>
            <person name="Liu R."/>
            <person name="Luo Y."/>
            <person name="Hu S."/>
            <person name="Wang D."/>
            <person name="Wang C."/>
            <person name="Pandey M.K."/>
            <person name="Ge S."/>
            <person name="Xu Q."/>
            <person name="Li N."/>
            <person name="Li G."/>
            <person name="Huang Y."/>
            <person name="Saxena R.K."/>
            <person name="Ji Y."/>
            <person name="Li M."/>
            <person name="Yan X."/>
            <person name="He Y."/>
            <person name="Liu Y."/>
            <person name="Wang X."/>
            <person name="Xiang C."/>
            <person name="Varshney R.K."/>
            <person name="Ding H."/>
            <person name="Gao S."/>
            <person name="Zong X."/>
        </authorList>
    </citation>
    <scope>NUCLEOTIDE SEQUENCE [LARGE SCALE GENOMIC DNA]</scope>
    <source>
        <strain evidence="2 3">cv. Zhongwan 6</strain>
    </source>
</reference>
<feature type="domain" description="Reverse transcriptase zinc-binding" evidence="1">
    <location>
        <begin position="108"/>
        <end position="177"/>
    </location>
</feature>
<evidence type="ECO:0000313" key="2">
    <source>
        <dbReference type="EMBL" id="KAI5427344.1"/>
    </source>
</evidence>
<dbReference type="InterPro" id="IPR026960">
    <property type="entry name" value="RVT-Znf"/>
</dbReference>
<keyword evidence="3" id="KW-1185">Reference proteome</keyword>
<comment type="caution">
    <text evidence="2">The sequence shown here is derived from an EMBL/GenBank/DDBJ whole genome shotgun (WGS) entry which is preliminary data.</text>
</comment>
<protein>
    <recommendedName>
        <fullName evidence="1">Reverse transcriptase zinc-binding domain-containing protein</fullName>
    </recommendedName>
</protein>
<organism evidence="2 3">
    <name type="scientific">Pisum sativum</name>
    <name type="common">Garden pea</name>
    <name type="synonym">Lathyrus oleraceus</name>
    <dbReference type="NCBI Taxonomy" id="3888"/>
    <lineage>
        <taxon>Eukaryota</taxon>
        <taxon>Viridiplantae</taxon>
        <taxon>Streptophyta</taxon>
        <taxon>Embryophyta</taxon>
        <taxon>Tracheophyta</taxon>
        <taxon>Spermatophyta</taxon>
        <taxon>Magnoliopsida</taxon>
        <taxon>eudicotyledons</taxon>
        <taxon>Gunneridae</taxon>
        <taxon>Pentapetalae</taxon>
        <taxon>rosids</taxon>
        <taxon>fabids</taxon>
        <taxon>Fabales</taxon>
        <taxon>Fabaceae</taxon>
        <taxon>Papilionoideae</taxon>
        <taxon>50 kb inversion clade</taxon>
        <taxon>NPAAA clade</taxon>
        <taxon>Hologalegina</taxon>
        <taxon>IRL clade</taxon>
        <taxon>Fabeae</taxon>
        <taxon>Lathyrus</taxon>
    </lineage>
</organism>
<dbReference type="Pfam" id="PF13966">
    <property type="entry name" value="zf-RVT"/>
    <property type="match status" value="1"/>
</dbReference>
<gene>
    <name evidence="2" type="ORF">KIW84_032676</name>
</gene>
<dbReference type="AlphaFoldDB" id="A0A9D5B2L3"/>